<dbReference type="AlphaFoldDB" id="X0V495"/>
<name>X0V495_9ZZZZ</name>
<proteinExistence type="predicted"/>
<sequence>MDVVWIHFNITDLDEYYHKTIKFLTIFTRLDYDPSIFYPCFAWSFVKKENGGAIATVGSTRTAYTGVDKDGVYAGAGYLDVHFFKAYEEGVTAGEMLTRAQNDYINNVFRDYFTIEEFILLGDPSLGVGGQYFN</sequence>
<dbReference type="InterPro" id="IPR001769">
    <property type="entry name" value="Gingipain"/>
</dbReference>
<evidence type="ECO:0000313" key="2">
    <source>
        <dbReference type="EMBL" id="GAG06212.1"/>
    </source>
</evidence>
<accession>X0V495</accession>
<protein>
    <recommendedName>
        <fullName evidence="1">Gingipain domain-containing protein</fullName>
    </recommendedName>
</protein>
<dbReference type="EMBL" id="BARS01024296">
    <property type="protein sequence ID" value="GAG06212.1"/>
    <property type="molecule type" value="Genomic_DNA"/>
</dbReference>
<dbReference type="InterPro" id="IPR029030">
    <property type="entry name" value="Caspase-like_dom_sf"/>
</dbReference>
<dbReference type="GO" id="GO:0008234">
    <property type="term" value="F:cysteine-type peptidase activity"/>
    <property type="evidence" value="ECO:0007669"/>
    <property type="project" value="InterPro"/>
</dbReference>
<organism evidence="2">
    <name type="scientific">marine sediment metagenome</name>
    <dbReference type="NCBI Taxonomy" id="412755"/>
    <lineage>
        <taxon>unclassified sequences</taxon>
        <taxon>metagenomes</taxon>
        <taxon>ecological metagenomes</taxon>
    </lineage>
</organism>
<gene>
    <name evidence="2" type="ORF">S01H1_38582</name>
</gene>
<feature type="domain" description="Gingipain" evidence="1">
    <location>
        <begin position="31"/>
        <end position="126"/>
    </location>
</feature>
<dbReference type="GO" id="GO:0006508">
    <property type="term" value="P:proteolysis"/>
    <property type="evidence" value="ECO:0007669"/>
    <property type="project" value="InterPro"/>
</dbReference>
<comment type="caution">
    <text evidence="2">The sequence shown here is derived from an EMBL/GenBank/DDBJ whole genome shotgun (WGS) entry which is preliminary data.</text>
</comment>
<reference evidence="2" key="1">
    <citation type="journal article" date="2014" name="Front. Microbiol.">
        <title>High frequency of phylogenetically diverse reductive dehalogenase-homologous genes in deep subseafloor sedimentary metagenomes.</title>
        <authorList>
            <person name="Kawai M."/>
            <person name="Futagami T."/>
            <person name="Toyoda A."/>
            <person name="Takaki Y."/>
            <person name="Nishi S."/>
            <person name="Hori S."/>
            <person name="Arai W."/>
            <person name="Tsubouchi T."/>
            <person name="Morono Y."/>
            <person name="Uchiyama I."/>
            <person name="Ito T."/>
            <person name="Fujiyama A."/>
            <person name="Inagaki F."/>
            <person name="Takami H."/>
        </authorList>
    </citation>
    <scope>NUCLEOTIDE SEQUENCE</scope>
    <source>
        <strain evidence="2">Expedition CK06-06</strain>
    </source>
</reference>
<dbReference type="Pfam" id="PF01364">
    <property type="entry name" value="Peptidase_C25"/>
    <property type="match status" value="1"/>
</dbReference>
<dbReference type="SUPFAM" id="SSF52129">
    <property type="entry name" value="Caspase-like"/>
    <property type="match status" value="1"/>
</dbReference>
<dbReference type="Gene3D" id="3.40.50.1460">
    <property type="match status" value="1"/>
</dbReference>
<evidence type="ECO:0000259" key="1">
    <source>
        <dbReference type="Pfam" id="PF01364"/>
    </source>
</evidence>